<dbReference type="InterPro" id="IPR010869">
    <property type="entry name" value="DUF1501"/>
</dbReference>
<reference evidence="1 2" key="2">
    <citation type="submission" date="2019-08" db="EMBL/GenBank/DDBJ databases">
        <authorList>
            <person name="Henke P."/>
        </authorList>
    </citation>
    <scope>NUCLEOTIDE SEQUENCE [LARGE SCALE GENOMIC DNA]</scope>
    <source>
        <strain evidence="1">Phe10_nw2017</strain>
    </source>
</reference>
<evidence type="ECO:0000313" key="2">
    <source>
        <dbReference type="Proteomes" id="UP000321083"/>
    </source>
</evidence>
<evidence type="ECO:0008006" key="3">
    <source>
        <dbReference type="Google" id="ProtNLM"/>
    </source>
</evidence>
<dbReference type="Proteomes" id="UP000321083">
    <property type="component" value="Unassembled WGS sequence"/>
</dbReference>
<comment type="caution">
    <text evidence="1">The sequence shown here is derived from an EMBL/GenBank/DDBJ whole genome shotgun (WGS) entry which is preliminary data.</text>
</comment>
<evidence type="ECO:0000313" key="1">
    <source>
        <dbReference type="EMBL" id="TWW08794.1"/>
    </source>
</evidence>
<proteinExistence type="predicted"/>
<sequence>MGMYSRHTLPASRHLLDRRGFLGNSVQALSGIACAALLAQQGLLRAADEPLGTVSGRAPIRPQIDAAHPFADRPAHQPAVARRVLVIFCSGACSHLDTFDYKPELWRRHGQPMPGGEKLVTFQGEQGNLTRSPWQFRPRGQSGKMISDLLPHLGSLADQLFETSNQFADVSKIGVLCDPGFTLTSQLGDHRVIHIGRLAILGPGNPVEFQCIIQ</sequence>
<keyword evidence="2" id="KW-1185">Reference proteome</keyword>
<protein>
    <recommendedName>
        <fullName evidence="3">DUF1501 domain-containing protein</fullName>
    </recommendedName>
</protein>
<organism evidence="1 2">
    <name type="scientific">Planctomyces bekefii</name>
    <dbReference type="NCBI Taxonomy" id="1653850"/>
    <lineage>
        <taxon>Bacteria</taxon>
        <taxon>Pseudomonadati</taxon>
        <taxon>Planctomycetota</taxon>
        <taxon>Planctomycetia</taxon>
        <taxon>Planctomycetales</taxon>
        <taxon>Planctomycetaceae</taxon>
        <taxon>Planctomyces</taxon>
    </lineage>
</organism>
<dbReference type="PROSITE" id="PS51257">
    <property type="entry name" value="PROKAR_LIPOPROTEIN"/>
    <property type="match status" value="1"/>
</dbReference>
<gene>
    <name evidence="1" type="ORF">E3A20_20760</name>
</gene>
<reference evidence="1 2" key="1">
    <citation type="submission" date="2019-08" db="EMBL/GenBank/DDBJ databases">
        <title>100 year-old enigma solved: identification of Planctomyces bekefii, the type genus and species of the phylum Planctomycetes.</title>
        <authorList>
            <person name="Svetlana D.N."/>
            <person name="Overmann J."/>
        </authorList>
    </citation>
    <scope>NUCLEOTIDE SEQUENCE [LARGE SCALE GENOMIC DNA]</scope>
    <source>
        <strain evidence="1">Phe10_nw2017</strain>
    </source>
</reference>
<name>A0A5C6M6I5_9PLAN</name>
<dbReference type="AlphaFoldDB" id="A0A5C6M6I5"/>
<dbReference type="Pfam" id="PF07394">
    <property type="entry name" value="DUF1501"/>
    <property type="match status" value="1"/>
</dbReference>
<dbReference type="EMBL" id="SRHE01000501">
    <property type="protein sequence ID" value="TWW08794.1"/>
    <property type="molecule type" value="Genomic_DNA"/>
</dbReference>
<accession>A0A5C6M6I5</accession>